<comment type="caution">
    <text evidence="1">The sequence shown here is derived from an EMBL/GenBank/DDBJ whole genome shotgun (WGS) entry which is preliminary data.</text>
</comment>
<keyword evidence="2" id="KW-1185">Reference proteome</keyword>
<sequence>MEYGLVRDLSIRPLKCEQHLDQQVNDFCPEAFGPCVQIDILRSKAEMDDLLELVQTGRFLCTDIPPDCGKFHLLL</sequence>
<protein>
    <submittedName>
        <fullName evidence="1">Uncharacterized protein</fullName>
    </submittedName>
</protein>
<accession>A0A8X7BX31</accession>
<proteinExistence type="predicted"/>
<organism evidence="1 2">
    <name type="scientific">Trichonephila inaurata madagascariensis</name>
    <dbReference type="NCBI Taxonomy" id="2747483"/>
    <lineage>
        <taxon>Eukaryota</taxon>
        <taxon>Metazoa</taxon>
        <taxon>Ecdysozoa</taxon>
        <taxon>Arthropoda</taxon>
        <taxon>Chelicerata</taxon>
        <taxon>Arachnida</taxon>
        <taxon>Araneae</taxon>
        <taxon>Araneomorphae</taxon>
        <taxon>Entelegynae</taxon>
        <taxon>Araneoidea</taxon>
        <taxon>Nephilidae</taxon>
        <taxon>Trichonephila</taxon>
        <taxon>Trichonephila inaurata</taxon>
    </lineage>
</organism>
<gene>
    <name evidence="1" type="ORF">TNIN_456391</name>
</gene>
<dbReference type="EMBL" id="BMAV01005748">
    <property type="protein sequence ID" value="GFY47085.1"/>
    <property type="molecule type" value="Genomic_DNA"/>
</dbReference>
<evidence type="ECO:0000313" key="1">
    <source>
        <dbReference type="EMBL" id="GFY47085.1"/>
    </source>
</evidence>
<evidence type="ECO:0000313" key="2">
    <source>
        <dbReference type="Proteomes" id="UP000886998"/>
    </source>
</evidence>
<name>A0A8X7BX31_9ARAC</name>
<dbReference type="Proteomes" id="UP000886998">
    <property type="component" value="Unassembled WGS sequence"/>
</dbReference>
<dbReference type="AlphaFoldDB" id="A0A8X7BX31"/>
<reference evidence="1" key="1">
    <citation type="submission" date="2020-08" db="EMBL/GenBank/DDBJ databases">
        <title>Multicomponent nature underlies the extraordinary mechanical properties of spider dragline silk.</title>
        <authorList>
            <person name="Kono N."/>
            <person name="Nakamura H."/>
            <person name="Mori M."/>
            <person name="Yoshida Y."/>
            <person name="Ohtoshi R."/>
            <person name="Malay A.D."/>
            <person name="Moran D.A.P."/>
            <person name="Tomita M."/>
            <person name="Numata K."/>
            <person name="Arakawa K."/>
        </authorList>
    </citation>
    <scope>NUCLEOTIDE SEQUENCE</scope>
</reference>